<accession>A0A9D1LJJ0</accession>
<proteinExistence type="inferred from homology"/>
<dbReference type="InterPro" id="IPR050492">
    <property type="entry name" value="Bact_metal-bind_prot9"/>
</dbReference>
<dbReference type="Gene3D" id="3.40.50.1980">
    <property type="entry name" value="Nitrogenase molybdenum iron protein domain"/>
    <property type="match status" value="2"/>
</dbReference>
<dbReference type="GO" id="GO:0007155">
    <property type="term" value="P:cell adhesion"/>
    <property type="evidence" value="ECO:0007669"/>
    <property type="project" value="InterPro"/>
</dbReference>
<evidence type="ECO:0000256" key="1">
    <source>
        <dbReference type="ARBA" id="ARBA00011028"/>
    </source>
</evidence>
<dbReference type="Proteomes" id="UP000824082">
    <property type="component" value="Unassembled WGS sequence"/>
</dbReference>
<protein>
    <submittedName>
        <fullName evidence="5">Zinc ABC transporter substrate-binding protein</fullName>
    </submittedName>
</protein>
<dbReference type="InterPro" id="IPR006129">
    <property type="entry name" value="AdhesinB"/>
</dbReference>
<reference evidence="5" key="2">
    <citation type="journal article" date="2021" name="PeerJ">
        <title>Extensive microbial diversity within the chicken gut microbiome revealed by metagenomics and culture.</title>
        <authorList>
            <person name="Gilroy R."/>
            <person name="Ravi A."/>
            <person name="Getino M."/>
            <person name="Pursley I."/>
            <person name="Horton D.L."/>
            <person name="Alikhan N.F."/>
            <person name="Baker D."/>
            <person name="Gharbi K."/>
            <person name="Hall N."/>
            <person name="Watson M."/>
            <person name="Adriaenssens E.M."/>
            <person name="Foster-Nyarko E."/>
            <person name="Jarju S."/>
            <person name="Secka A."/>
            <person name="Antonio M."/>
            <person name="Oren A."/>
            <person name="Chaudhuri R.R."/>
            <person name="La Ragione R."/>
            <person name="Hildebrand F."/>
            <person name="Pallen M.J."/>
        </authorList>
    </citation>
    <scope>NUCLEOTIDE SEQUENCE</scope>
    <source>
        <strain evidence="5">4509</strain>
    </source>
</reference>
<evidence type="ECO:0000256" key="4">
    <source>
        <dbReference type="SAM" id="SignalP"/>
    </source>
</evidence>
<evidence type="ECO:0000313" key="5">
    <source>
        <dbReference type="EMBL" id="HIU40977.1"/>
    </source>
</evidence>
<feature type="signal peptide" evidence="4">
    <location>
        <begin position="1"/>
        <end position="27"/>
    </location>
</feature>
<organism evidence="5 6">
    <name type="scientific">Candidatus Egerieicola faecale</name>
    <dbReference type="NCBI Taxonomy" id="2840774"/>
    <lineage>
        <taxon>Bacteria</taxon>
        <taxon>Bacillati</taxon>
        <taxon>Bacillota</taxon>
        <taxon>Clostridia</taxon>
        <taxon>Eubacteriales</taxon>
        <taxon>Oscillospiraceae</taxon>
        <taxon>Oscillospiraceae incertae sedis</taxon>
        <taxon>Candidatus Egerieicola</taxon>
    </lineage>
</organism>
<evidence type="ECO:0000256" key="2">
    <source>
        <dbReference type="ARBA" id="ARBA00022448"/>
    </source>
</evidence>
<evidence type="ECO:0000256" key="3">
    <source>
        <dbReference type="ARBA" id="ARBA00022729"/>
    </source>
</evidence>
<dbReference type="PANTHER" id="PTHR42953:SF3">
    <property type="entry name" value="HIGH-AFFINITY ZINC UPTAKE SYSTEM PROTEIN ZNUA"/>
    <property type="match status" value="1"/>
</dbReference>
<dbReference type="EMBL" id="DVMX01000004">
    <property type="protein sequence ID" value="HIU40977.1"/>
    <property type="molecule type" value="Genomic_DNA"/>
</dbReference>
<sequence>MILKRLFSLLLAGMMLLGGLSGCSAPAEQEERLSVVATIFPQYDFARQVMGGDDNLTMLLRPGQEVHSYEPTPQDIIAIQNCDLFIYVGGESDAWIEDVLDGMDTSNMVILSLMDVVDPLEEDTENVLENPEEHDHQEDGTHLHEEEYDEHVWTSPKNAMLITQAICDALCEIDPDNAGQYQANTADYLTQLEALDAAFREVIGDAGRDTLFFGDRFPLLYFVREYGLNYYAAFPGCASETEPSAATVARLIDLVREEEAPVVYQIELSNGNIARSIADSSGARVETFYTCHNITADDFNAGETYLSLMQRNVESLKEALN</sequence>
<comment type="similarity">
    <text evidence="1">Belongs to the bacterial solute-binding protein 9 family.</text>
</comment>
<dbReference type="PANTHER" id="PTHR42953">
    <property type="entry name" value="HIGH-AFFINITY ZINC UPTAKE SYSTEM PROTEIN ZNUA-RELATED"/>
    <property type="match status" value="1"/>
</dbReference>
<dbReference type="AlphaFoldDB" id="A0A9D1LJJ0"/>
<dbReference type="PRINTS" id="PR00691">
    <property type="entry name" value="ADHESINB"/>
</dbReference>
<name>A0A9D1LJJ0_9FIRM</name>
<feature type="chain" id="PRO_5039051784" evidence="4">
    <location>
        <begin position="28"/>
        <end position="321"/>
    </location>
</feature>
<dbReference type="PROSITE" id="PS51257">
    <property type="entry name" value="PROKAR_LIPOPROTEIN"/>
    <property type="match status" value="1"/>
</dbReference>
<evidence type="ECO:0000313" key="6">
    <source>
        <dbReference type="Proteomes" id="UP000824082"/>
    </source>
</evidence>
<keyword evidence="2" id="KW-0813">Transport</keyword>
<comment type="caution">
    <text evidence="5">The sequence shown here is derived from an EMBL/GenBank/DDBJ whole genome shotgun (WGS) entry which is preliminary data.</text>
</comment>
<reference evidence="5" key="1">
    <citation type="submission" date="2020-10" db="EMBL/GenBank/DDBJ databases">
        <authorList>
            <person name="Gilroy R."/>
        </authorList>
    </citation>
    <scope>NUCLEOTIDE SEQUENCE</scope>
    <source>
        <strain evidence="5">4509</strain>
    </source>
</reference>
<dbReference type="SUPFAM" id="SSF53807">
    <property type="entry name" value="Helical backbone' metal receptor"/>
    <property type="match status" value="1"/>
</dbReference>
<keyword evidence="3 4" id="KW-0732">Signal</keyword>
<dbReference type="Pfam" id="PF01297">
    <property type="entry name" value="ZnuA"/>
    <property type="match status" value="1"/>
</dbReference>
<dbReference type="GO" id="GO:0030001">
    <property type="term" value="P:metal ion transport"/>
    <property type="evidence" value="ECO:0007669"/>
    <property type="project" value="InterPro"/>
</dbReference>
<dbReference type="GO" id="GO:0046872">
    <property type="term" value="F:metal ion binding"/>
    <property type="evidence" value="ECO:0007669"/>
    <property type="project" value="InterPro"/>
</dbReference>
<gene>
    <name evidence="5" type="ORF">IAD19_00290</name>
</gene>
<dbReference type="InterPro" id="IPR006127">
    <property type="entry name" value="ZnuA-like"/>
</dbReference>